<dbReference type="InterPro" id="IPR012677">
    <property type="entry name" value="Nucleotide-bd_a/b_plait_sf"/>
</dbReference>
<dbReference type="Proteomes" id="UP001189624">
    <property type="component" value="Chromosome 1"/>
</dbReference>
<dbReference type="InterPro" id="IPR052462">
    <property type="entry name" value="SLIRP/GR-RBP-like"/>
</dbReference>
<evidence type="ECO:0000313" key="4">
    <source>
        <dbReference type="Proteomes" id="UP001189624"/>
    </source>
</evidence>
<dbReference type="Gene3D" id="3.30.70.330">
    <property type="match status" value="1"/>
</dbReference>
<dbReference type="SUPFAM" id="SSF54928">
    <property type="entry name" value="RNA-binding domain, RBD"/>
    <property type="match status" value="1"/>
</dbReference>
<sequence length="134" mass="15056">MRRFRGVWDNKAVLIDQKMELETGRCHVVVAVVVGAAATTLSRLLLGISLCGLIIEILPSLWQAIRSMSSAKLFVGGISYSTDDMSLREAFARYGEVIDVVRRIQYDSHRVATWSDESLLSQIRFPHIYVSKTP</sequence>
<name>A0AA86V817_9FABA</name>
<evidence type="ECO:0000256" key="1">
    <source>
        <dbReference type="ARBA" id="ARBA00022884"/>
    </source>
</evidence>
<keyword evidence="4" id="KW-1185">Reference proteome</keyword>
<organism evidence="3 4">
    <name type="scientific">Sphenostylis stenocarpa</name>
    <dbReference type="NCBI Taxonomy" id="92480"/>
    <lineage>
        <taxon>Eukaryota</taxon>
        <taxon>Viridiplantae</taxon>
        <taxon>Streptophyta</taxon>
        <taxon>Embryophyta</taxon>
        <taxon>Tracheophyta</taxon>
        <taxon>Spermatophyta</taxon>
        <taxon>Magnoliopsida</taxon>
        <taxon>eudicotyledons</taxon>
        <taxon>Gunneridae</taxon>
        <taxon>Pentapetalae</taxon>
        <taxon>rosids</taxon>
        <taxon>fabids</taxon>
        <taxon>Fabales</taxon>
        <taxon>Fabaceae</taxon>
        <taxon>Papilionoideae</taxon>
        <taxon>50 kb inversion clade</taxon>
        <taxon>NPAAA clade</taxon>
        <taxon>indigoferoid/millettioid clade</taxon>
        <taxon>Phaseoleae</taxon>
        <taxon>Sphenostylis</taxon>
    </lineage>
</organism>
<feature type="domain" description="RRM" evidence="2">
    <location>
        <begin position="73"/>
        <end position="103"/>
    </location>
</feature>
<accession>A0AA86V817</accession>
<gene>
    <name evidence="3" type="ORF">AYBTSS11_LOCUS148</name>
</gene>
<evidence type="ECO:0000259" key="2">
    <source>
        <dbReference type="Pfam" id="PF00076"/>
    </source>
</evidence>
<protein>
    <recommendedName>
        <fullName evidence="2">RRM domain-containing protein</fullName>
    </recommendedName>
</protein>
<dbReference type="Pfam" id="PF00076">
    <property type="entry name" value="RRM_1"/>
    <property type="match status" value="1"/>
</dbReference>
<reference evidence="3" key="1">
    <citation type="submission" date="2023-10" db="EMBL/GenBank/DDBJ databases">
        <authorList>
            <person name="Domelevo Entfellner J.-B."/>
        </authorList>
    </citation>
    <scope>NUCLEOTIDE SEQUENCE</scope>
</reference>
<keyword evidence="1" id="KW-0694">RNA-binding</keyword>
<dbReference type="PANTHER" id="PTHR48027">
    <property type="entry name" value="HETEROGENEOUS NUCLEAR RIBONUCLEOPROTEIN 87F-RELATED"/>
    <property type="match status" value="1"/>
</dbReference>
<dbReference type="InterPro" id="IPR000504">
    <property type="entry name" value="RRM_dom"/>
</dbReference>
<dbReference type="EMBL" id="OY731398">
    <property type="protein sequence ID" value="CAJ1783321.1"/>
    <property type="molecule type" value="Genomic_DNA"/>
</dbReference>
<dbReference type="GO" id="GO:0003723">
    <property type="term" value="F:RNA binding"/>
    <property type="evidence" value="ECO:0007669"/>
    <property type="project" value="UniProtKB-KW"/>
</dbReference>
<proteinExistence type="predicted"/>
<dbReference type="InterPro" id="IPR035979">
    <property type="entry name" value="RBD_domain_sf"/>
</dbReference>
<evidence type="ECO:0000313" key="3">
    <source>
        <dbReference type="EMBL" id="CAJ1783321.1"/>
    </source>
</evidence>
<dbReference type="AlphaFoldDB" id="A0AA86V817"/>
<dbReference type="Gramene" id="rna-AYBTSS11_LOCUS148">
    <property type="protein sequence ID" value="CAJ1783321.1"/>
    <property type="gene ID" value="gene-AYBTSS11_LOCUS148"/>
</dbReference>